<sequence>MLIKEYRILLPLSVEEYRIAQLYMIQKKSRLDSSGEGSGVEIITNNPYTEGPGGSGQYTFKIYHIGSKIPSKICFLLMVRLTDIINYDAISIRDEIIEIEAWIRSVLPSTALQAHEEAWNAYPYTKTRYSCPIMDRFSVEVETKYFNDAGQQENVFGLEGDELKERIVDVMDFVKDAVPSYDYLVEEDPRLYKSAKTGRGPLSDEWVNDCIQNSKPIMCAYKLCKVEFRYWGLQSRAERWIHGFALRNTMLRAHRQAWAWQDEWVGLSIEEIRRLEKEVAEHLSRVMAHSENADSVSEASSDVYFDCIDQAPLNSSNKPAMIKWSSELLLNDSESPPLTPRSDSNTSLLVIVFHGDVSPEIPAEHKMTDVYSLKSTVESLISCHYPQLKSRVNFIFVSCGNELNAIVSQLVSVCPSFGVFHPSLALLLSSSQVFQEAVQTTIAKANQSYTQFIQSSEAGHGFNGEIFVVGDHLGGLFIYEILRKQNLHNPVSRHSSSISANSRAIPEGCEQEASWSLTEFPLVESTAVDRERGHAHQRNFSAPPSSSRKISHHHHRPSTSSESDFTSNLNFRTNAAFLLGCPLALVLTQRKMFGIGVEPLDCGQLFNLYYALDPCGARLEPVLNSHLAILPPMNVPQYQRYPLGDGHHIHFDSALDASLLWGTRRIDHTLHCPHAMVALPSSALPNILHASYWESSDVAAFILRQFMRSEEPPVLAALTNMSTIPSQIQMEPPLWNRRRTKFKVTNLAPNHRGNDVIVVEGAEQQIQARFCYGPVDLVALSREKISAYVYPVGADWELIATDTTDAHGRISFSMGNRLPVGIHCVKMIVHGDRSYLDLFVAVVPKGTKFVVFSVDGSLTASVSVTGRDPRVRPGAVDVVRFWHDLGYLIIYLTARPDMQQRVVGAWLALHNFPHALLFFTPSFSTDPLRQKTLHLKSLLDMGICIHAAYGSSKDIAVYAGAGIDAERIFSVSGSKRKGCTQIDCYSAHLSQLDNGVIPFAKPVDSSLIYHHNTSFTFNNQRSLVQRTHSFTPRSGPYSQKHKEKR</sequence>
<dbReference type="Gene3D" id="3.30.530.20">
    <property type="match status" value="1"/>
</dbReference>
<evidence type="ECO:0000256" key="3">
    <source>
        <dbReference type="ARBA" id="ARBA00022837"/>
    </source>
</evidence>
<evidence type="ECO:0000259" key="5">
    <source>
        <dbReference type="PROSITE" id="PS51043"/>
    </source>
</evidence>
<feature type="domain" description="DDHD" evidence="5">
    <location>
        <begin position="569"/>
        <end position="708"/>
    </location>
</feature>
<dbReference type="Proteomes" id="UP000267096">
    <property type="component" value="Unassembled WGS sequence"/>
</dbReference>
<evidence type="ECO:0000313" key="6">
    <source>
        <dbReference type="EMBL" id="VDK43253.1"/>
    </source>
</evidence>
<evidence type="ECO:0000256" key="1">
    <source>
        <dbReference type="ARBA" id="ARBA00010316"/>
    </source>
</evidence>
<dbReference type="Pfam" id="PF24695">
    <property type="entry name" value="PITM1-3"/>
    <property type="match status" value="1"/>
</dbReference>
<dbReference type="GO" id="GO:0008525">
    <property type="term" value="F:phosphatidylcholine transporter activity"/>
    <property type="evidence" value="ECO:0007669"/>
    <property type="project" value="TreeGrafter"/>
</dbReference>
<evidence type="ECO:0000256" key="4">
    <source>
        <dbReference type="SAM" id="MobiDB-lite"/>
    </source>
</evidence>
<evidence type="ECO:0000313" key="8">
    <source>
        <dbReference type="WBParaSite" id="ASIM_0001103401-mRNA-1"/>
    </source>
</evidence>
<dbReference type="InterPro" id="IPR055261">
    <property type="entry name" value="PI_transfer_N"/>
</dbReference>
<dbReference type="InterPro" id="IPR023393">
    <property type="entry name" value="START-like_dom_sf"/>
</dbReference>
<dbReference type="GO" id="GO:0035091">
    <property type="term" value="F:phosphatidylinositol binding"/>
    <property type="evidence" value="ECO:0007669"/>
    <property type="project" value="TreeGrafter"/>
</dbReference>
<dbReference type="PANTHER" id="PTHR10658">
    <property type="entry name" value="PHOSPHATIDYLINOSITOL TRANSFER PROTEIN"/>
    <property type="match status" value="1"/>
</dbReference>
<dbReference type="GO" id="GO:0046872">
    <property type="term" value="F:metal ion binding"/>
    <property type="evidence" value="ECO:0007669"/>
    <property type="project" value="InterPro"/>
</dbReference>
<dbReference type="FunFam" id="3.40.50.1000:FF:000173">
    <property type="entry name" value="Membrane-associated phosphatidylinositol transfer protein 2"/>
    <property type="match status" value="1"/>
</dbReference>
<reference evidence="6 7" key="2">
    <citation type="submission" date="2018-11" db="EMBL/GenBank/DDBJ databases">
        <authorList>
            <consortium name="Pathogen Informatics"/>
        </authorList>
    </citation>
    <scope>NUCLEOTIDE SEQUENCE [LARGE SCALE GENOMIC DNA]</scope>
</reference>
<dbReference type="AlphaFoldDB" id="A0A158PN57"/>
<dbReference type="GO" id="GO:0008526">
    <property type="term" value="F:phosphatidylinositol transfer activity"/>
    <property type="evidence" value="ECO:0007669"/>
    <property type="project" value="TreeGrafter"/>
</dbReference>
<dbReference type="WBParaSite" id="ASIM_0001103401-mRNA-1">
    <property type="protein sequence ID" value="ASIM_0001103401-mRNA-1"/>
    <property type="gene ID" value="ASIM_0001103401"/>
</dbReference>
<dbReference type="SMART" id="SM01127">
    <property type="entry name" value="DDHD"/>
    <property type="match status" value="1"/>
</dbReference>
<dbReference type="Pfam" id="PF02121">
    <property type="entry name" value="IP_trans"/>
    <property type="match status" value="2"/>
</dbReference>
<dbReference type="SUPFAM" id="SSF56784">
    <property type="entry name" value="HAD-like"/>
    <property type="match status" value="1"/>
</dbReference>
<protein>
    <submittedName>
        <fullName evidence="8">Protein retinal degeneration B (inferred by orthology to a D. melanogaster protein)</fullName>
    </submittedName>
</protein>
<comment type="similarity">
    <text evidence="1">Belongs to the PtdIns transfer protein family. PI transfer class IIA subfamily.</text>
</comment>
<keyword evidence="2" id="KW-0597">Phosphoprotein</keyword>
<keyword evidence="7" id="KW-1185">Reference proteome</keyword>
<dbReference type="OrthoDB" id="10053061at2759"/>
<dbReference type="Pfam" id="PF02862">
    <property type="entry name" value="DDHD"/>
    <property type="match status" value="1"/>
</dbReference>
<gene>
    <name evidence="6" type="ORF">ASIM_LOCUS10592</name>
</gene>
<proteinExistence type="inferred from homology"/>
<dbReference type="PANTHER" id="PTHR10658:SF81">
    <property type="entry name" value="PROTEIN RETINAL DEGENERATION B"/>
    <property type="match status" value="1"/>
</dbReference>
<evidence type="ECO:0000256" key="2">
    <source>
        <dbReference type="ARBA" id="ARBA00022553"/>
    </source>
</evidence>
<dbReference type="GO" id="GO:0031210">
    <property type="term" value="F:phosphatidylcholine binding"/>
    <property type="evidence" value="ECO:0007669"/>
    <property type="project" value="TreeGrafter"/>
</dbReference>
<dbReference type="InterPro" id="IPR001666">
    <property type="entry name" value="PI_transfer"/>
</dbReference>
<dbReference type="InterPro" id="IPR004177">
    <property type="entry name" value="DDHD_dom"/>
</dbReference>
<dbReference type="SMART" id="SM00775">
    <property type="entry name" value="LNS2"/>
    <property type="match status" value="1"/>
</dbReference>
<organism evidence="8">
    <name type="scientific">Anisakis simplex</name>
    <name type="common">Herring worm</name>
    <dbReference type="NCBI Taxonomy" id="6269"/>
    <lineage>
        <taxon>Eukaryota</taxon>
        <taxon>Metazoa</taxon>
        <taxon>Ecdysozoa</taxon>
        <taxon>Nematoda</taxon>
        <taxon>Chromadorea</taxon>
        <taxon>Rhabditida</taxon>
        <taxon>Spirurina</taxon>
        <taxon>Ascaridomorpha</taxon>
        <taxon>Ascaridoidea</taxon>
        <taxon>Anisakidae</taxon>
        <taxon>Anisakis</taxon>
        <taxon>Anisakis simplex complex</taxon>
    </lineage>
</organism>
<dbReference type="InterPro" id="IPR036412">
    <property type="entry name" value="HAD-like_sf"/>
</dbReference>
<dbReference type="SUPFAM" id="SSF55961">
    <property type="entry name" value="Bet v1-like"/>
    <property type="match status" value="2"/>
</dbReference>
<name>A0A158PN57_ANISI</name>
<dbReference type="Pfam" id="PF24694">
    <property type="entry name" value="LNS2_PITM1-3"/>
    <property type="match status" value="1"/>
</dbReference>
<reference evidence="8" key="1">
    <citation type="submission" date="2016-04" db="UniProtKB">
        <authorList>
            <consortium name="WormBaseParasite"/>
        </authorList>
    </citation>
    <scope>IDENTIFICATION</scope>
</reference>
<keyword evidence="3" id="KW-0106">Calcium</keyword>
<dbReference type="GO" id="GO:0071944">
    <property type="term" value="C:cell periphery"/>
    <property type="evidence" value="ECO:0007669"/>
    <property type="project" value="UniProtKB-ARBA"/>
</dbReference>
<evidence type="ECO:0000313" key="7">
    <source>
        <dbReference type="Proteomes" id="UP000267096"/>
    </source>
</evidence>
<dbReference type="FunFam" id="3.30.530.20:FF:000028">
    <property type="entry name" value="Phosphatidylinositol transfer protein 5"/>
    <property type="match status" value="1"/>
</dbReference>
<dbReference type="InterPro" id="IPR031315">
    <property type="entry name" value="LNS2/PITP"/>
</dbReference>
<dbReference type="PROSITE" id="PS51043">
    <property type="entry name" value="DDHD"/>
    <property type="match status" value="1"/>
</dbReference>
<dbReference type="EMBL" id="UYRR01031006">
    <property type="protein sequence ID" value="VDK43253.1"/>
    <property type="molecule type" value="Genomic_DNA"/>
</dbReference>
<feature type="region of interest" description="Disordered" evidence="4">
    <location>
        <begin position="531"/>
        <end position="565"/>
    </location>
</feature>
<dbReference type="GO" id="GO:0005737">
    <property type="term" value="C:cytoplasm"/>
    <property type="evidence" value="ECO:0007669"/>
    <property type="project" value="UniProtKB-ARBA"/>
</dbReference>
<accession>A0A158PN57</accession>